<dbReference type="RefSeq" id="WP_213162300.1">
    <property type="nucleotide sequence ID" value="NZ_CP058214.1"/>
</dbReference>
<dbReference type="KEGG" id="kmn:HW532_20840"/>
<dbReference type="EMBL" id="CP058214">
    <property type="protein sequence ID" value="QPC44927.1"/>
    <property type="molecule type" value="Genomic_DNA"/>
</dbReference>
<proteinExistence type="predicted"/>
<name>A0A7S8C7Q8_9HYPH</name>
<protein>
    <submittedName>
        <fullName evidence="1">Uncharacterized protein</fullName>
    </submittedName>
</protein>
<gene>
    <name evidence="1" type="ORF">HW532_20840</name>
</gene>
<evidence type="ECO:0000313" key="2">
    <source>
        <dbReference type="Proteomes" id="UP000593594"/>
    </source>
</evidence>
<organism evidence="1 2">
    <name type="scientific">Kaustia mangrovi</name>
    <dbReference type="NCBI Taxonomy" id="2593653"/>
    <lineage>
        <taxon>Bacteria</taxon>
        <taxon>Pseudomonadati</taxon>
        <taxon>Pseudomonadota</taxon>
        <taxon>Alphaproteobacteria</taxon>
        <taxon>Hyphomicrobiales</taxon>
        <taxon>Parvibaculaceae</taxon>
        <taxon>Kaustia</taxon>
    </lineage>
</organism>
<dbReference type="AlphaFoldDB" id="A0A7S8C7Q8"/>
<dbReference type="Proteomes" id="UP000593594">
    <property type="component" value="Chromosome"/>
</dbReference>
<accession>A0A7S8C7Q8</accession>
<evidence type="ECO:0000313" key="1">
    <source>
        <dbReference type="EMBL" id="QPC44927.1"/>
    </source>
</evidence>
<sequence>MTAFPMLAAVGRSKIRLVAATTSSTNQVLISAKAREGDLAVLFDASFNVESRPNTALPTGWGSHINDSYKQEVAGKTISGGRAIISSKILTAGDAGATVTGMDTNATVRKTLLVFRARKPIIARSAVDPKGYIGLADPDQRDLTFGANAPPAIVLAFAATANTGNGDVAFTVQTPPFEELVANTGNQITGYTIFQDGDAVPDQSFDMDDLSRNAMFGLYLQIAT</sequence>
<reference evidence="1 2" key="1">
    <citation type="submission" date="2020-06" db="EMBL/GenBank/DDBJ databases">
        <title>Genome sequence of 2 isolates from Red Sea Mangroves.</title>
        <authorList>
            <person name="Sefrji F."/>
            <person name="Michoud G."/>
            <person name="Merlino G."/>
            <person name="Daffonchio D."/>
        </authorList>
    </citation>
    <scope>NUCLEOTIDE SEQUENCE [LARGE SCALE GENOMIC DNA]</scope>
    <source>
        <strain evidence="1 2">R1DC25</strain>
    </source>
</reference>
<keyword evidence="2" id="KW-1185">Reference proteome</keyword>